<evidence type="ECO:0000256" key="6">
    <source>
        <dbReference type="SAM" id="MobiDB-lite"/>
    </source>
</evidence>
<feature type="transmembrane region" description="Helical" evidence="7">
    <location>
        <begin position="774"/>
        <end position="793"/>
    </location>
</feature>
<feature type="transmembrane region" description="Helical" evidence="7">
    <location>
        <begin position="866"/>
        <end position="897"/>
    </location>
</feature>
<evidence type="ECO:0000259" key="8">
    <source>
        <dbReference type="Pfam" id="PF00520"/>
    </source>
</evidence>
<feature type="transmembrane region" description="Helical" evidence="7">
    <location>
        <begin position="947"/>
        <end position="970"/>
    </location>
</feature>
<gene>
    <name evidence="9" type="ORF">SeLEV6574_g02962</name>
</gene>
<sequence>MFDLSFNWGYDPAMPPRFKSTTEAHRDDGAAAASKRSLGPPPHAPAEPRDHISKLLAASKAVMFPRCSSPSIAREQISDANETVRIIIGPSVDTLNDGSSARQSRNSMPIDDPAALGLFASPSKRIKIEQFHENLISGKSIAETAANITRWSSTRASKFENITKHIISTTKPPYNIVAKIDLWNLALEAMDVASTGMVNPYADDAIWNAFAIPVLGKQDFKAVEDELPEIRQLAVDHFSAEVLKMTQQIQSVQDAEALLLIIPSYPMAAKILSHLAQPIFTFLDNTKGSTDITIIQSFFLVALLQPLEENVPLIEGLLADDLDLRSRIDTETASTALEIASHAGRAGCARVILDSLSDKINAEGLIAASIPVCSRGMDFILAAIELFVMDKCEALQNAADERNDLPKVLIGAVTDEEPKQTSSPPPNNAIDRIKHLKESLTFISLSSYLLLYLAACGGHAKVSTVTELLDFYKDPCGPFLEGVVSPGAHEALVKELFERCCMLNHTSIVEVLLDSSWCSDIKGPLLEAVGAGHQVMVHTLLESLLDPDLTLMGSPGVGGPGTIPKVFRENSDALQVLPLIAERFPDEAKWFLAEISCVPIPGCVPQRKLHDADIRRKPIRGVKLGTSTLKGATLKSRSRQMWGRLDLEGPLTKSSAKGDQTKEIESVICMAPAALLTLDGIHRQTWSLSSWMSKPTSPLIRLLECGNEEIILQPVIRVLMEYHWSKCRFWRRFAGQFLIWIMFVISATATFIMIQQHASARKRYDAGLSTTEPAFTGQAFAVLSIAFAIFFLLQEAREFIANPIEYVTSHTNLLDTGIHASVIICAVRGAFLELDVPPLLMSLVLILCGLRSILDLRIVPSIGPLVRLWVIAAIHLFPIFIPYIILAASFVGGFYLLESASAATSASGVAPHFADVTLSIQSVLSMITGDYSVVDHGSEGQIFTLKILFHLVFLIFLANIIIALMTTNIYQQDHTNTTGQWLVEVAGLMSELELYWPFPLRYSVINKITDTQSTSTDLKSIAALQPRYRASAVLTDKPSVGLDDTTDHFSGWKCKGVILYTWPLSAVSKTRWYTIPGNGTDADLTVSYQRRRSSVIVAKAKEELQPRRQSPYFTNNDNGGRNRWWTPNLDSSEDTSDNKMQLEGKRKNNADILATGFMTALLPTAGSYNALSNVASNLDVAMPITGKRSTLEVGIAAAPQDSVGESDVQRDVAVKLNNASGNDGRNPKMAAWDSTELIKVAERRLSRIQVDAPRLVAGEGDGKLCNFDAAAAPSSRCASVVDLNRGGIAGSYPQLNERSNIFMPEQPQPSTVPAGVSINDFSVVLEQMIKVEFRSQRDRIKRMQEEHARSMGLSMQVLNQLRDEIRRLGETLAPGVTASGPALAPNEVDTIDVVDDSTPPRAVESSRESIRECIPQSIRGSTPSLLADMFKLRHNSAGRVRPE</sequence>
<dbReference type="Proteomes" id="UP000320475">
    <property type="component" value="Unassembled WGS sequence"/>
</dbReference>
<evidence type="ECO:0000256" key="1">
    <source>
        <dbReference type="ARBA" id="ARBA00004141"/>
    </source>
</evidence>
<feature type="compositionally biased region" description="Basic and acidic residues" evidence="6">
    <location>
        <begin position="20"/>
        <end position="29"/>
    </location>
</feature>
<dbReference type="GO" id="GO:0005886">
    <property type="term" value="C:plasma membrane"/>
    <property type="evidence" value="ECO:0007669"/>
    <property type="project" value="TreeGrafter"/>
</dbReference>
<protein>
    <recommendedName>
        <fullName evidence="8">Ion transport domain-containing protein</fullName>
    </recommendedName>
</protein>
<comment type="caution">
    <text evidence="9">The sequence shown here is derived from an EMBL/GenBank/DDBJ whole genome shotgun (WGS) entry which is preliminary data.</text>
</comment>
<keyword evidence="2 7" id="KW-0812">Transmembrane</keyword>
<evidence type="ECO:0000313" key="10">
    <source>
        <dbReference type="Proteomes" id="UP000320475"/>
    </source>
</evidence>
<reference evidence="9 10" key="1">
    <citation type="journal article" date="2019" name="Sci. Rep.">
        <title>Comparative genomics of chytrid fungi reveal insights into the obligate biotrophic and pathogenic lifestyle of Synchytrium endobioticum.</title>
        <authorList>
            <person name="van de Vossenberg B.T.L.H."/>
            <person name="Warris S."/>
            <person name="Nguyen H.D.T."/>
            <person name="van Gent-Pelzer M.P.E."/>
            <person name="Joly D.L."/>
            <person name="van de Geest H.C."/>
            <person name="Bonants P.J.M."/>
            <person name="Smith D.S."/>
            <person name="Levesque C.A."/>
            <person name="van der Lee T.A.J."/>
        </authorList>
    </citation>
    <scope>NUCLEOTIDE SEQUENCE [LARGE SCALE GENOMIC DNA]</scope>
    <source>
        <strain evidence="9 10">LEV6574</strain>
    </source>
</reference>
<dbReference type="VEuPathDB" id="FungiDB:SeMB42_g03937"/>
<feature type="region of interest" description="Disordered" evidence="6">
    <location>
        <begin position="15"/>
        <end position="48"/>
    </location>
</feature>
<feature type="compositionally biased region" description="Polar residues" evidence="6">
    <location>
        <begin position="1109"/>
        <end position="1119"/>
    </location>
</feature>
<evidence type="ECO:0000256" key="2">
    <source>
        <dbReference type="ARBA" id="ARBA00022692"/>
    </source>
</evidence>
<dbReference type="InterPro" id="IPR036770">
    <property type="entry name" value="Ankyrin_rpt-contain_sf"/>
</dbReference>
<dbReference type="InterPro" id="IPR005821">
    <property type="entry name" value="Ion_trans_dom"/>
</dbReference>
<dbReference type="EMBL" id="QEAM01000091">
    <property type="protein sequence ID" value="TPX46871.1"/>
    <property type="molecule type" value="Genomic_DNA"/>
</dbReference>
<evidence type="ECO:0000256" key="5">
    <source>
        <dbReference type="ARBA" id="ARBA00023136"/>
    </source>
</evidence>
<feature type="transmembrane region" description="Helical" evidence="7">
    <location>
        <begin position="909"/>
        <end position="927"/>
    </location>
</feature>
<keyword evidence="5 7" id="KW-0472">Membrane</keyword>
<dbReference type="InterPro" id="IPR024862">
    <property type="entry name" value="TRPV"/>
</dbReference>
<organism evidence="9 10">
    <name type="scientific">Synchytrium endobioticum</name>
    <dbReference type="NCBI Taxonomy" id="286115"/>
    <lineage>
        <taxon>Eukaryota</taxon>
        <taxon>Fungi</taxon>
        <taxon>Fungi incertae sedis</taxon>
        <taxon>Chytridiomycota</taxon>
        <taxon>Chytridiomycota incertae sedis</taxon>
        <taxon>Chytridiomycetes</taxon>
        <taxon>Synchytriales</taxon>
        <taxon>Synchytriaceae</taxon>
        <taxon>Synchytrium</taxon>
    </lineage>
</organism>
<feature type="transmembrane region" description="Helical" evidence="7">
    <location>
        <begin position="837"/>
        <end position="854"/>
    </location>
</feature>
<dbReference type="OrthoDB" id="2130189at2759"/>
<evidence type="ECO:0000313" key="9">
    <source>
        <dbReference type="EMBL" id="TPX46871.1"/>
    </source>
</evidence>
<dbReference type="Pfam" id="PF00520">
    <property type="entry name" value="Ion_trans"/>
    <property type="match status" value="1"/>
</dbReference>
<feature type="domain" description="Ion transport" evidence="8">
    <location>
        <begin position="737"/>
        <end position="973"/>
    </location>
</feature>
<keyword evidence="4 7" id="KW-1133">Transmembrane helix</keyword>
<dbReference type="PANTHER" id="PTHR10582:SF2">
    <property type="entry name" value="INACTIVE"/>
    <property type="match status" value="1"/>
</dbReference>
<dbReference type="Gene3D" id="1.25.40.20">
    <property type="entry name" value="Ankyrin repeat-containing domain"/>
    <property type="match status" value="1"/>
</dbReference>
<proteinExistence type="predicted"/>
<accession>A0A507D675</accession>
<dbReference type="PANTHER" id="PTHR10582">
    <property type="entry name" value="TRANSIENT RECEPTOR POTENTIAL ION CHANNEL PROTEIN"/>
    <property type="match status" value="1"/>
</dbReference>
<evidence type="ECO:0000256" key="4">
    <source>
        <dbReference type="ARBA" id="ARBA00022989"/>
    </source>
</evidence>
<name>A0A507D675_9FUNG</name>
<keyword evidence="3" id="KW-0677">Repeat</keyword>
<feature type="region of interest" description="Disordered" evidence="6">
    <location>
        <begin position="1109"/>
        <end position="1139"/>
    </location>
</feature>
<comment type="subcellular location">
    <subcellularLocation>
        <location evidence="1">Membrane</location>
        <topology evidence="1">Multi-pass membrane protein</topology>
    </subcellularLocation>
</comment>
<dbReference type="GO" id="GO:0098703">
    <property type="term" value="P:calcium ion import across plasma membrane"/>
    <property type="evidence" value="ECO:0007669"/>
    <property type="project" value="TreeGrafter"/>
</dbReference>
<evidence type="ECO:0000256" key="7">
    <source>
        <dbReference type="SAM" id="Phobius"/>
    </source>
</evidence>
<feature type="transmembrane region" description="Helical" evidence="7">
    <location>
        <begin position="733"/>
        <end position="754"/>
    </location>
</feature>
<dbReference type="GO" id="GO:0005216">
    <property type="term" value="F:monoatomic ion channel activity"/>
    <property type="evidence" value="ECO:0007669"/>
    <property type="project" value="InterPro"/>
</dbReference>
<evidence type="ECO:0000256" key="3">
    <source>
        <dbReference type="ARBA" id="ARBA00022737"/>
    </source>
</evidence>